<dbReference type="PANTHER" id="PTHR30273:SF2">
    <property type="entry name" value="PROTEIN FECR"/>
    <property type="match status" value="1"/>
</dbReference>
<dbReference type="RefSeq" id="WP_046145462.1">
    <property type="nucleotide sequence ID" value="NZ_KQ033912.1"/>
</dbReference>
<evidence type="ECO:0008006" key="6">
    <source>
        <dbReference type="Google" id="ProtNLM"/>
    </source>
</evidence>
<keyword evidence="1" id="KW-1133">Transmembrane helix</keyword>
<evidence type="ECO:0000313" key="4">
    <source>
        <dbReference type="EMBL" id="KKB58198.1"/>
    </source>
</evidence>
<dbReference type="Gene3D" id="3.55.50.30">
    <property type="match status" value="1"/>
</dbReference>
<dbReference type="InterPro" id="IPR032508">
    <property type="entry name" value="FecR_C"/>
</dbReference>
<dbReference type="Pfam" id="PF04773">
    <property type="entry name" value="FecR"/>
    <property type="match status" value="1"/>
</dbReference>
<dbReference type="Pfam" id="PF16344">
    <property type="entry name" value="FecR_C"/>
    <property type="match status" value="1"/>
</dbReference>
<evidence type="ECO:0000313" key="5">
    <source>
        <dbReference type="Proteomes" id="UP000033047"/>
    </source>
</evidence>
<name>A0A0F5JK99_9BACT</name>
<keyword evidence="1" id="KW-0812">Transmembrane</keyword>
<dbReference type="Gene3D" id="2.60.120.1440">
    <property type="match status" value="1"/>
</dbReference>
<dbReference type="Proteomes" id="UP000033047">
    <property type="component" value="Unassembled WGS sequence"/>
</dbReference>
<dbReference type="PIRSF" id="PIRSF018266">
    <property type="entry name" value="FecR"/>
    <property type="match status" value="1"/>
</dbReference>
<dbReference type="InterPro" id="IPR006860">
    <property type="entry name" value="FecR"/>
</dbReference>
<feature type="transmembrane region" description="Helical" evidence="1">
    <location>
        <begin position="89"/>
        <end position="107"/>
    </location>
</feature>
<dbReference type="GO" id="GO:0016989">
    <property type="term" value="F:sigma factor antagonist activity"/>
    <property type="evidence" value="ECO:0007669"/>
    <property type="project" value="TreeGrafter"/>
</dbReference>
<dbReference type="STRING" id="927665.HMPREF1535_01019"/>
<evidence type="ECO:0000259" key="3">
    <source>
        <dbReference type="Pfam" id="PF16344"/>
    </source>
</evidence>
<feature type="domain" description="Protein FecR C-terminal" evidence="3">
    <location>
        <begin position="256"/>
        <end position="321"/>
    </location>
</feature>
<reference evidence="4 5" key="1">
    <citation type="submission" date="2013-04" db="EMBL/GenBank/DDBJ databases">
        <title>The Genome Sequence of Parabacteroides goldsteinii DSM 19448.</title>
        <authorList>
            <consortium name="The Broad Institute Genomics Platform"/>
            <person name="Earl A."/>
            <person name="Ward D."/>
            <person name="Feldgarden M."/>
            <person name="Gevers D."/>
            <person name="Martens E."/>
            <person name="Sakamoto M."/>
            <person name="Benno Y."/>
            <person name="Song Y."/>
            <person name="Liu C."/>
            <person name="Lee J."/>
            <person name="Bolanos M."/>
            <person name="Vaisanen M.L."/>
            <person name="Finegold S.M."/>
            <person name="Walker B."/>
            <person name="Young S."/>
            <person name="Zeng Q."/>
            <person name="Gargeya S."/>
            <person name="Fitzgerald M."/>
            <person name="Haas B."/>
            <person name="Abouelleil A."/>
            <person name="Allen A.W."/>
            <person name="Alvarado L."/>
            <person name="Arachchi H.M."/>
            <person name="Berlin A.M."/>
            <person name="Chapman S.B."/>
            <person name="Gainer-Dewar J."/>
            <person name="Goldberg J."/>
            <person name="Griggs A."/>
            <person name="Gujja S."/>
            <person name="Hansen M."/>
            <person name="Howarth C."/>
            <person name="Imamovic A."/>
            <person name="Ireland A."/>
            <person name="Larimer J."/>
            <person name="McCowan C."/>
            <person name="Murphy C."/>
            <person name="Pearson M."/>
            <person name="Poon T.W."/>
            <person name="Priest M."/>
            <person name="Roberts A."/>
            <person name="Saif S."/>
            <person name="Shea T."/>
            <person name="Sisk P."/>
            <person name="Sykes S."/>
            <person name="Wortman J."/>
            <person name="Nusbaum C."/>
            <person name="Birren B."/>
        </authorList>
    </citation>
    <scope>NUCLEOTIDE SEQUENCE [LARGE SCALE GENOMIC DNA]</scope>
    <source>
        <strain evidence="4 5">DSM 19448</strain>
    </source>
</reference>
<evidence type="ECO:0000256" key="1">
    <source>
        <dbReference type="SAM" id="Phobius"/>
    </source>
</evidence>
<organism evidence="4 5">
    <name type="scientific">Parabacteroides goldsteinii DSM 19448 = WAL 12034</name>
    <dbReference type="NCBI Taxonomy" id="927665"/>
    <lineage>
        <taxon>Bacteria</taxon>
        <taxon>Pseudomonadati</taxon>
        <taxon>Bacteroidota</taxon>
        <taxon>Bacteroidia</taxon>
        <taxon>Bacteroidales</taxon>
        <taxon>Tannerellaceae</taxon>
        <taxon>Parabacteroides</taxon>
    </lineage>
</organism>
<comment type="caution">
    <text evidence="4">The sequence shown here is derived from an EMBL/GenBank/DDBJ whole genome shotgun (WGS) entry which is preliminary data.</text>
</comment>
<feature type="domain" description="FecR protein" evidence="2">
    <location>
        <begin position="118"/>
        <end position="211"/>
    </location>
</feature>
<keyword evidence="1" id="KW-0472">Membrane</keyword>
<dbReference type="AlphaFoldDB" id="A0A0F5JK99"/>
<dbReference type="HOGENOM" id="CLU_050192_2_3_10"/>
<dbReference type="EMBL" id="AQHV01000006">
    <property type="protein sequence ID" value="KKB58198.1"/>
    <property type="molecule type" value="Genomic_DNA"/>
</dbReference>
<gene>
    <name evidence="4" type="ORF">HMPREF1535_01019</name>
</gene>
<dbReference type="InterPro" id="IPR012373">
    <property type="entry name" value="Ferrdict_sens_TM"/>
</dbReference>
<evidence type="ECO:0000259" key="2">
    <source>
        <dbReference type="Pfam" id="PF04773"/>
    </source>
</evidence>
<dbReference type="PANTHER" id="PTHR30273">
    <property type="entry name" value="PERIPLASMIC SIGNAL SENSOR AND SIGMA FACTOR ACTIVATOR FECR-RELATED"/>
    <property type="match status" value="1"/>
</dbReference>
<accession>A0A0F5JK99</accession>
<sequence>MEETNYIQLLERFLKGEASEAEEAILFSWFGTEVAKEEIYASYDEKLNHITNRLPEDIQQKIYWRIEEEANLKLVAGKKHFFLQGISRYVAVACVCVFLGIALAFWGSRYFLSTDFVVSAGEGMKSTVELPDGTIVWLNSGSRLQYSNAYNLWNRTVILEGEGYFEVKPNQRKKFIVQANGVEVKALGTKFNVKAYSEEGKITTTLLEGKVSVKNDKQEQLLTSDQQLEFNCCSGLFSEVKSCDASRYMLWKNNELYFNCESLDEIGKTLERLYSVDVVFMSESAKKYTFCGAISNTNLINVLECISLTAPVTYNMKNNVLYFSDSDKEK</sequence>
<dbReference type="PATRIC" id="fig|927665.4.peg.1041"/>
<protein>
    <recommendedName>
        <fullName evidence="6">FecR protein domain-containing protein</fullName>
    </recommendedName>
</protein>
<proteinExistence type="predicted"/>